<protein>
    <recommendedName>
        <fullName evidence="5">Pentatricopeptide repeat-containing protein</fullName>
    </recommendedName>
</protein>
<accession>A0A1C7LU48</accession>
<keyword evidence="1" id="KW-0677">Repeat</keyword>
<dbReference type="STRING" id="5627.A0A1C7LU48"/>
<dbReference type="Gene3D" id="1.25.40.10">
    <property type="entry name" value="Tetratricopeptide repeat domain"/>
    <property type="match status" value="1"/>
</dbReference>
<dbReference type="EMBL" id="LUGG01000023">
    <property type="protein sequence ID" value="OBZ67587.1"/>
    <property type="molecule type" value="Genomic_DNA"/>
</dbReference>
<feature type="compositionally biased region" description="Basic and acidic residues" evidence="2">
    <location>
        <begin position="617"/>
        <end position="634"/>
    </location>
</feature>
<evidence type="ECO:0008006" key="5">
    <source>
        <dbReference type="Google" id="ProtNLM"/>
    </source>
</evidence>
<dbReference type="InterPro" id="IPR051222">
    <property type="entry name" value="PPR/CCM1_RNA-binding"/>
</dbReference>
<dbReference type="AlphaFoldDB" id="A0A1C7LU48"/>
<reference evidence="3 4" key="1">
    <citation type="submission" date="2016-03" db="EMBL/GenBank/DDBJ databases">
        <title>Whole genome sequencing of Grifola frondosa 9006-11.</title>
        <authorList>
            <person name="Min B."/>
            <person name="Park H."/>
            <person name="Kim J.-G."/>
            <person name="Cho H."/>
            <person name="Oh Y.-L."/>
            <person name="Kong W.-S."/>
            <person name="Choi I.-G."/>
        </authorList>
    </citation>
    <scope>NUCLEOTIDE SEQUENCE [LARGE SCALE GENOMIC DNA]</scope>
    <source>
        <strain evidence="3 4">9006-11</strain>
    </source>
</reference>
<keyword evidence="4" id="KW-1185">Reference proteome</keyword>
<dbReference type="InterPro" id="IPR011990">
    <property type="entry name" value="TPR-like_helical_dom_sf"/>
</dbReference>
<dbReference type="PANTHER" id="PTHR47942">
    <property type="entry name" value="TETRATRICOPEPTIDE REPEAT (TPR)-LIKE SUPERFAMILY PROTEIN-RELATED"/>
    <property type="match status" value="1"/>
</dbReference>
<organism evidence="3 4">
    <name type="scientific">Grifola frondosa</name>
    <name type="common">Maitake</name>
    <name type="synonym">Polyporus frondosus</name>
    <dbReference type="NCBI Taxonomy" id="5627"/>
    <lineage>
        <taxon>Eukaryota</taxon>
        <taxon>Fungi</taxon>
        <taxon>Dikarya</taxon>
        <taxon>Basidiomycota</taxon>
        <taxon>Agaricomycotina</taxon>
        <taxon>Agaricomycetes</taxon>
        <taxon>Polyporales</taxon>
        <taxon>Grifolaceae</taxon>
        <taxon>Grifola</taxon>
    </lineage>
</organism>
<name>A0A1C7LU48_GRIFR</name>
<evidence type="ECO:0000256" key="2">
    <source>
        <dbReference type="SAM" id="MobiDB-lite"/>
    </source>
</evidence>
<dbReference type="Proteomes" id="UP000092993">
    <property type="component" value="Unassembled WGS sequence"/>
</dbReference>
<dbReference type="OMA" id="TFVDHFY"/>
<evidence type="ECO:0000313" key="4">
    <source>
        <dbReference type="Proteomes" id="UP000092993"/>
    </source>
</evidence>
<feature type="region of interest" description="Disordered" evidence="2">
    <location>
        <begin position="617"/>
        <end position="647"/>
    </location>
</feature>
<gene>
    <name evidence="3" type="ORF">A0H81_12392</name>
</gene>
<sequence length="718" mass="80800">MASWVLTHSPWSLSRARLRLEFLAWSTSHGAWSPLMAKTYFSTPHLSEETPAMMELKKLPYPSTPLDPSLFEEMSEEYVHAGEGIRSTAPDNPSQLLIGLVRQKKFSDADRVYGELKEMGVSIKPNAVYQFAAIESLYTDYASPQDRASAFVKWVSLIPRKDMLDVIPIIMRTFLTHHTILDLPLLAQFALIVASKGFANVVARQIIPHLVRYTSPAVFASFLDAFRISAWTFIESSNPGGDSSFWFPIHLTSWYGYAIRGHCLAGRPVEAFNILQSARSLDIGITHFTYDFLTASLRKVQDEEKISVVESLRRVQAGSSFKSREARKASPAPANAALDHLVATANKPAPPNLAFVARLLKAVFSVSLPIPSGALASLMRHYASAGRFTALRRLRDKAYKTRSRQVISTWALGEMLYHLRRGEKNLVIAIFAEHFQVVGVPLRVFKYISRTERRLLRDVLPPGFLHVVLPRYRIEQRMWPSTHHTALIWRAAILFTESRESLEKLYQQLLTQVASTREPSNSATLSDLPATAEPDDTDYFEFHGYPAPAPPPILFDSAHFNAFVHAFAHRLGPPRAAQVIIDMYRLGISPSTETLNILAGAFARAGNMTKLNQLLDRMDGGDHDVNQDDQRLEEPNPPVETVPSRQHASALPRADVVTYTAVIRWLFERKYYEDAAQMAQRLKTKTGYIFGTNPITDQVLQELACYVPAVEDFMRPHI</sequence>
<comment type="caution">
    <text evidence="3">The sequence shown here is derived from an EMBL/GenBank/DDBJ whole genome shotgun (WGS) entry which is preliminary data.</text>
</comment>
<dbReference type="OrthoDB" id="185373at2759"/>
<proteinExistence type="predicted"/>
<evidence type="ECO:0000256" key="1">
    <source>
        <dbReference type="ARBA" id="ARBA00022737"/>
    </source>
</evidence>
<evidence type="ECO:0000313" key="3">
    <source>
        <dbReference type="EMBL" id="OBZ67587.1"/>
    </source>
</evidence>